<proteinExistence type="predicted"/>
<accession>A0AAV9XR43</accession>
<organism evidence="1 2">
    <name type="scientific">Orbilia ellipsospora</name>
    <dbReference type="NCBI Taxonomy" id="2528407"/>
    <lineage>
        <taxon>Eukaryota</taxon>
        <taxon>Fungi</taxon>
        <taxon>Dikarya</taxon>
        <taxon>Ascomycota</taxon>
        <taxon>Pezizomycotina</taxon>
        <taxon>Orbiliomycetes</taxon>
        <taxon>Orbiliales</taxon>
        <taxon>Orbiliaceae</taxon>
        <taxon>Orbilia</taxon>
    </lineage>
</organism>
<dbReference type="AlphaFoldDB" id="A0AAV9XR43"/>
<evidence type="ECO:0000313" key="1">
    <source>
        <dbReference type="EMBL" id="KAK6544076.1"/>
    </source>
</evidence>
<reference evidence="1 2" key="1">
    <citation type="submission" date="2019-10" db="EMBL/GenBank/DDBJ databases">
        <authorList>
            <person name="Palmer J.M."/>
        </authorList>
    </citation>
    <scope>NUCLEOTIDE SEQUENCE [LARGE SCALE GENOMIC DNA]</scope>
    <source>
        <strain evidence="1 2">TWF694</strain>
    </source>
</reference>
<keyword evidence="2" id="KW-1185">Reference proteome</keyword>
<dbReference type="Proteomes" id="UP001365542">
    <property type="component" value="Unassembled WGS sequence"/>
</dbReference>
<name>A0AAV9XR43_9PEZI</name>
<evidence type="ECO:0000313" key="2">
    <source>
        <dbReference type="Proteomes" id="UP001365542"/>
    </source>
</evidence>
<comment type="caution">
    <text evidence="1">The sequence shown here is derived from an EMBL/GenBank/DDBJ whole genome shotgun (WGS) entry which is preliminary data.</text>
</comment>
<gene>
    <name evidence="1" type="ORF">TWF694_000787</name>
</gene>
<protein>
    <submittedName>
        <fullName evidence="1">Uncharacterized protein</fullName>
    </submittedName>
</protein>
<sequence>MYVFLNGLFAQVCPGEEDYSSVDLPIGHHDGPRAPCLPWSKNIRINGGVGWLFREDEIKVS</sequence>
<dbReference type="EMBL" id="JAVHJO010000001">
    <property type="protein sequence ID" value="KAK6544076.1"/>
    <property type="molecule type" value="Genomic_DNA"/>
</dbReference>